<dbReference type="SUPFAM" id="SSF52821">
    <property type="entry name" value="Rhodanese/Cell cycle control phosphatase"/>
    <property type="match status" value="1"/>
</dbReference>
<protein>
    <submittedName>
        <fullName evidence="2">Thiamine biosynthesis protein ThiF</fullName>
    </submittedName>
</protein>
<dbReference type="Gene3D" id="3.40.250.10">
    <property type="entry name" value="Rhodanese-like domain"/>
    <property type="match status" value="1"/>
</dbReference>
<gene>
    <name evidence="2" type="ORF">BE04_18450</name>
</gene>
<evidence type="ECO:0000313" key="2">
    <source>
        <dbReference type="EMBL" id="KYF49896.1"/>
    </source>
</evidence>
<dbReference type="SMART" id="SM00450">
    <property type="entry name" value="RHOD"/>
    <property type="match status" value="1"/>
</dbReference>
<dbReference type="PANTHER" id="PTHR43031:SF17">
    <property type="entry name" value="SULFURTRANSFERASE YTWF-RELATED"/>
    <property type="match status" value="1"/>
</dbReference>
<dbReference type="Pfam" id="PF00581">
    <property type="entry name" value="Rhodanese"/>
    <property type="match status" value="1"/>
</dbReference>
<evidence type="ECO:0000259" key="1">
    <source>
        <dbReference type="PROSITE" id="PS50206"/>
    </source>
</evidence>
<dbReference type="PROSITE" id="PS50206">
    <property type="entry name" value="RHODANESE_3"/>
    <property type="match status" value="1"/>
</dbReference>
<sequence>MVQQISVKELFVKLKAGEPVVLLDVRTPGEHEIAALPGSTLIPLTELAERADEVTAPDGALIVAYCHHGVRSLSAAAILEKLGHARVASLQGGIDAWSVHIDESVPRY</sequence>
<dbReference type="EMBL" id="JELX01004199">
    <property type="protein sequence ID" value="KYF49896.1"/>
    <property type="molecule type" value="Genomic_DNA"/>
</dbReference>
<dbReference type="InterPro" id="IPR050229">
    <property type="entry name" value="GlpE_sulfurtransferase"/>
</dbReference>
<comment type="caution">
    <text evidence="2">The sequence shown here is derived from an EMBL/GenBank/DDBJ whole genome shotgun (WGS) entry which is preliminary data.</text>
</comment>
<dbReference type="Proteomes" id="UP000075604">
    <property type="component" value="Unassembled WGS sequence"/>
</dbReference>
<feature type="domain" description="Rhodanese" evidence="1">
    <location>
        <begin position="16"/>
        <end position="106"/>
    </location>
</feature>
<accession>A0A150P310</accession>
<dbReference type="AlphaFoldDB" id="A0A150P310"/>
<proteinExistence type="predicted"/>
<evidence type="ECO:0000313" key="3">
    <source>
        <dbReference type="Proteomes" id="UP000075604"/>
    </source>
</evidence>
<reference evidence="2 3" key="1">
    <citation type="submission" date="2014-02" db="EMBL/GenBank/DDBJ databases">
        <title>The small core and large imbalanced accessory genome model reveals a collaborative survival strategy of Sorangium cellulosum strains in nature.</title>
        <authorList>
            <person name="Han K."/>
            <person name="Peng R."/>
            <person name="Blom J."/>
            <person name="Li Y.-Z."/>
        </authorList>
    </citation>
    <scope>NUCLEOTIDE SEQUENCE [LARGE SCALE GENOMIC DNA]</scope>
    <source>
        <strain evidence="2 3">So0157-18</strain>
    </source>
</reference>
<dbReference type="InterPro" id="IPR036873">
    <property type="entry name" value="Rhodanese-like_dom_sf"/>
</dbReference>
<dbReference type="PANTHER" id="PTHR43031">
    <property type="entry name" value="FAD-DEPENDENT OXIDOREDUCTASE"/>
    <property type="match status" value="1"/>
</dbReference>
<dbReference type="InterPro" id="IPR001763">
    <property type="entry name" value="Rhodanese-like_dom"/>
</dbReference>
<organism evidence="2 3">
    <name type="scientific">Sorangium cellulosum</name>
    <name type="common">Polyangium cellulosum</name>
    <dbReference type="NCBI Taxonomy" id="56"/>
    <lineage>
        <taxon>Bacteria</taxon>
        <taxon>Pseudomonadati</taxon>
        <taxon>Myxococcota</taxon>
        <taxon>Polyangia</taxon>
        <taxon>Polyangiales</taxon>
        <taxon>Polyangiaceae</taxon>
        <taxon>Sorangium</taxon>
    </lineage>
</organism>
<name>A0A150P310_SORCE</name>